<dbReference type="AlphaFoldDB" id="J2EX41"/>
<proteinExistence type="predicted"/>
<dbReference type="InterPro" id="IPR010775">
    <property type="entry name" value="DUF1365"/>
</dbReference>
<reference evidence="1" key="1">
    <citation type="journal article" date="2012" name="PLoS Genet.">
        <title>Comparative Genomics of Plant-Associated Pseudomonas spp.: Insights into Diversity and Inheritance of Traits Involved in Multitrophic Interactions.</title>
        <authorList>
            <person name="Loper J.E."/>
            <person name="Hassan K.A."/>
            <person name="Mavrodi D.V."/>
            <person name="Davis E.W.II."/>
            <person name="Lim C.K."/>
            <person name="Shaffer B.T."/>
            <person name="Elbourne L.D."/>
            <person name="Stockwell V.O."/>
            <person name="Hartney S.L."/>
            <person name="Breakwell K."/>
            <person name="Henkels M.D."/>
            <person name="Tetu S.G."/>
            <person name="Rangel L.I."/>
            <person name="Kidarsa T.A."/>
            <person name="Wilson N.L."/>
            <person name="van de Mortel J.E."/>
            <person name="Song C."/>
            <person name="Blumhagen R."/>
            <person name="Radune D."/>
            <person name="Hostetler J.B."/>
            <person name="Brinkac L.M."/>
            <person name="Durkin A.S."/>
            <person name="Kluepfel D.A."/>
            <person name="Wechter W.P."/>
            <person name="Anderson A.J."/>
            <person name="Kim Y.C."/>
            <person name="Pierson L.S.III."/>
            <person name="Pierson E.A."/>
            <person name="Lindow S.E."/>
            <person name="Kobayashi D.Y."/>
            <person name="Raaijmakers J.M."/>
            <person name="Weller D.M."/>
            <person name="Thomashow L.S."/>
            <person name="Allen A.E."/>
            <person name="Paulsen I.T."/>
        </authorList>
    </citation>
    <scope>NUCLEOTIDE SEQUENCE [LARGE SCALE GENOMIC DNA]</scope>
    <source>
        <strain evidence="1">Q2-87</strain>
    </source>
</reference>
<gene>
    <name evidence="1" type="ORF">PflQ2_3047</name>
</gene>
<organism evidence="1">
    <name type="scientific">Pseudomonas fluorescens (strain Q2-87)</name>
    <dbReference type="NCBI Taxonomy" id="1038922"/>
    <lineage>
        <taxon>Bacteria</taxon>
        <taxon>Pseudomonadati</taxon>
        <taxon>Pseudomonadota</taxon>
        <taxon>Gammaproteobacteria</taxon>
        <taxon>Pseudomonadales</taxon>
        <taxon>Pseudomonadaceae</taxon>
        <taxon>Pseudomonas</taxon>
    </lineage>
</organism>
<dbReference type="EMBL" id="AGBM01000001">
    <property type="protein sequence ID" value="EJL01113.1"/>
    <property type="molecule type" value="Genomic_DNA"/>
</dbReference>
<accession>J2EX41</accession>
<dbReference type="Pfam" id="PF07103">
    <property type="entry name" value="DUF1365"/>
    <property type="match status" value="1"/>
</dbReference>
<evidence type="ECO:0008006" key="2">
    <source>
        <dbReference type="Google" id="ProtNLM"/>
    </source>
</evidence>
<evidence type="ECO:0000313" key="1">
    <source>
        <dbReference type="EMBL" id="EJL01113.1"/>
    </source>
</evidence>
<dbReference type="eggNOG" id="COG3496">
    <property type="taxonomic scope" value="Bacteria"/>
</dbReference>
<dbReference type="Proteomes" id="UP000007289">
    <property type="component" value="Chromosome"/>
</dbReference>
<dbReference type="PANTHER" id="PTHR33973:SF4">
    <property type="entry name" value="OS07G0153300 PROTEIN"/>
    <property type="match status" value="1"/>
</dbReference>
<sequence length="264" mass="30586">MNSSLCRGWIDHRRYTPAVHGFRYPIGMLYLDLAEQEQVLGLSRLLRPWPLAPLCWRERDYLPARTRQGVPLADAVRGILAEALGVAPQGAIHLLTQPRSWGLSFNPVSFYFCHETCGRLAAILCEVRNTPWRERYHYVLPVRPGEPQAFRVAKAFHVSPFLPQDMDYRMRFLILDSSVRVLMENWRDGRKVFEAGLVLDRHPLDARSLRWHILAFPWMSLRTVSAIYWQALRLIFKRTPLHDHQASQGNLSVGETAHKDCDHV</sequence>
<name>J2EX41_PSEFQ</name>
<comment type="caution">
    <text evidence="1">The sequence shown here is derived from an EMBL/GenBank/DDBJ whole genome shotgun (WGS) entry which is preliminary data.</text>
</comment>
<protein>
    <recommendedName>
        <fullName evidence="2">DUF1365 domain-containing protein</fullName>
    </recommendedName>
</protein>
<dbReference type="PATRIC" id="fig|1038922.3.peg.2465"/>
<dbReference type="HOGENOM" id="CLU_065913_0_0_6"/>
<dbReference type="RefSeq" id="WP_003182272.1">
    <property type="nucleotide sequence ID" value="NZ_CM001558.1"/>
</dbReference>
<dbReference type="PANTHER" id="PTHR33973">
    <property type="entry name" value="OS07G0153300 PROTEIN"/>
    <property type="match status" value="1"/>
</dbReference>